<name>A0A2P2QLL3_RHIMU</name>
<dbReference type="AlphaFoldDB" id="A0A2P2QLL3"/>
<sequence length="38" mass="4393">MKWLVFPLFMYWVSGLNLGTKFCLLSTSTLLKSRAVKI</sequence>
<organism evidence="1">
    <name type="scientific">Rhizophora mucronata</name>
    <name type="common">Asiatic mangrove</name>
    <dbReference type="NCBI Taxonomy" id="61149"/>
    <lineage>
        <taxon>Eukaryota</taxon>
        <taxon>Viridiplantae</taxon>
        <taxon>Streptophyta</taxon>
        <taxon>Embryophyta</taxon>
        <taxon>Tracheophyta</taxon>
        <taxon>Spermatophyta</taxon>
        <taxon>Magnoliopsida</taxon>
        <taxon>eudicotyledons</taxon>
        <taxon>Gunneridae</taxon>
        <taxon>Pentapetalae</taxon>
        <taxon>rosids</taxon>
        <taxon>fabids</taxon>
        <taxon>Malpighiales</taxon>
        <taxon>Rhizophoraceae</taxon>
        <taxon>Rhizophora</taxon>
    </lineage>
</organism>
<reference evidence="1" key="1">
    <citation type="submission" date="2018-02" db="EMBL/GenBank/DDBJ databases">
        <title>Rhizophora mucronata_Transcriptome.</title>
        <authorList>
            <person name="Meera S.P."/>
            <person name="Sreeshan A."/>
            <person name="Augustine A."/>
        </authorList>
    </citation>
    <scope>NUCLEOTIDE SEQUENCE</scope>
    <source>
        <tissue evidence="1">Leaf</tissue>
    </source>
</reference>
<accession>A0A2P2QLL3</accession>
<dbReference type="EMBL" id="GGEC01087388">
    <property type="protein sequence ID" value="MBX67872.1"/>
    <property type="molecule type" value="Transcribed_RNA"/>
</dbReference>
<proteinExistence type="predicted"/>
<protein>
    <submittedName>
        <fullName evidence="1">Uncharacterized protein</fullName>
    </submittedName>
</protein>
<evidence type="ECO:0000313" key="1">
    <source>
        <dbReference type="EMBL" id="MBX67872.1"/>
    </source>
</evidence>